<reference evidence="2 3" key="1">
    <citation type="submission" date="2016-04" db="EMBL/GenBank/DDBJ databases">
        <title>Complete Genome Sequence of Halotalea alkalilenta IHB B 13600.</title>
        <authorList>
            <person name="Swarnkar M.K."/>
            <person name="Sharma A."/>
            <person name="Kaushal K."/>
            <person name="Soni R."/>
            <person name="Rana S."/>
            <person name="Singh A.K."/>
            <person name="Gulati A."/>
        </authorList>
    </citation>
    <scope>NUCLEOTIDE SEQUENCE [LARGE SCALE GENOMIC DNA]</scope>
    <source>
        <strain evidence="2 3">IHB B 13600</strain>
    </source>
</reference>
<sequence>MFLDNRQAAMDSALEALAESLDYFYDNTSRLDDSVRSVLTPHFEARRSDVIELRRLSRELLKLLPRDADVERDDYLWLWSRLKSFVGDNDQVLLHDMLEQEKVIMQALARALTHPLPDEIEPVMERIFRGCRNLIRQLYDAQQQAGQAKRSRRGRGRGRGKRTRQR</sequence>
<evidence type="ECO:0000313" key="2">
    <source>
        <dbReference type="EMBL" id="ANF57443.1"/>
    </source>
</evidence>
<gene>
    <name evidence="2" type="ORF">A5892_08170</name>
</gene>
<protein>
    <submittedName>
        <fullName evidence="2">Uncharacterized protein</fullName>
    </submittedName>
</protein>
<feature type="region of interest" description="Disordered" evidence="1">
    <location>
        <begin position="142"/>
        <end position="166"/>
    </location>
</feature>
<name>A0A172YDY3_9GAMM</name>
<evidence type="ECO:0000313" key="3">
    <source>
        <dbReference type="Proteomes" id="UP000077875"/>
    </source>
</evidence>
<organism evidence="2 3">
    <name type="scientific">Halotalea alkalilenta</name>
    <dbReference type="NCBI Taxonomy" id="376489"/>
    <lineage>
        <taxon>Bacteria</taxon>
        <taxon>Pseudomonadati</taxon>
        <taxon>Pseudomonadota</taxon>
        <taxon>Gammaproteobacteria</taxon>
        <taxon>Oceanospirillales</taxon>
        <taxon>Halomonadaceae</taxon>
        <taxon>Halotalea</taxon>
    </lineage>
</organism>
<accession>A0A172YDY3</accession>
<dbReference type="Gene3D" id="1.20.1260.10">
    <property type="match status" value="1"/>
</dbReference>
<keyword evidence="3" id="KW-1185">Reference proteome</keyword>
<dbReference type="AlphaFoldDB" id="A0A172YDY3"/>
<feature type="compositionally biased region" description="Basic residues" evidence="1">
    <location>
        <begin position="149"/>
        <end position="166"/>
    </location>
</feature>
<dbReference type="Proteomes" id="UP000077875">
    <property type="component" value="Chromosome"/>
</dbReference>
<dbReference type="RefSeq" id="WP_064122392.1">
    <property type="nucleotide sequence ID" value="NZ_CP015243.1"/>
</dbReference>
<evidence type="ECO:0000256" key="1">
    <source>
        <dbReference type="SAM" id="MobiDB-lite"/>
    </source>
</evidence>
<dbReference type="KEGG" id="haa:A5892_08170"/>
<dbReference type="STRING" id="376489.A5892_08170"/>
<dbReference type="EMBL" id="CP015243">
    <property type="protein sequence ID" value="ANF57443.1"/>
    <property type="molecule type" value="Genomic_DNA"/>
</dbReference>
<proteinExistence type="predicted"/>
<dbReference type="InterPro" id="IPR012347">
    <property type="entry name" value="Ferritin-like"/>
</dbReference>